<name>A0ABW2HIU8_9ACTN</name>
<dbReference type="Pfam" id="PF19459">
    <property type="entry name" value="DUF5996"/>
    <property type="match status" value="1"/>
</dbReference>
<proteinExistence type="predicted"/>
<comment type="caution">
    <text evidence="1">The sequence shown here is derived from an EMBL/GenBank/DDBJ whole genome shotgun (WGS) entry which is preliminary data.</text>
</comment>
<dbReference type="InterPro" id="IPR046038">
    <property type="entry name" value="DUF5996"/>
</dbReference>
<sequence length="310" mass="33819">MTGAWPRLRVADWTDTRNTLHMWTQIVGKIRMAHAPSVNHWWHVTLYPTARGLGTSAIPYANEVFDLEFDFVDHVLRIRVSDGRHRQVALEPKPVAVFHAETMAALAGLGIETTIHAVPNEVEPAIPFAEDQEHDAYDGEAARLFWRQLLQADRVLGRFRTGFAGKASPVHFFWGAMDLAYTRFSGRGAPPHPGGAPNCPPEVMREGYSHELASCGFWPGGGAEGAFYAYAYPEPPGYADRAVLPAAAGYDRGMGEFLLPYEAVAESADPDRTVGDFLRSTFAAAADLGGWDPALTGALAGLTVARKTVE</sequence>
<dbReference type="RefSeq" id="WP_378964529.1">
    <property type="nucleotide sequence ID" value="NZ_JBHTBJ010000001.1"/>
</dbReference>
<evidence type="ECO:0000313" key="2">
    <source>
        <dbReference type="Proteomes" id="UP001596548"/>
    </source>
</evidence>
<dbReference type="EMBL" id="JBHTBJ010000001">
    <property type="protein sequence ID" value="MFC7273055.1"/>
    <property type="molecule type" value="Genomic_DNA"/>
</dbReference>
<dbReference type="Proteomes" id="UP001596548">
    <property type="component" value="Unassembled WGS sequence"/>
</dbReference>
<keyword evidence="2" id="KW-1185">Reference proteome</keyword>
<protein>
    <submittedName>
        <fullName evidence="1">DUF5996 family protein</fullName>
    </submittedName>
</protein>
<accession>A0ABW2HIU8</accession>
<reference evidence="2" key="1">
    <citation type="journal article" date="2019" name="Int. J. Syst. Evol. Microbiol.">
        <title>The Global Catalogue of Microorganisms (GCM) 10K type strain sequencing project: providing services to taxonomists for standard genome sequencing and annotation.</title>
        <authorList>
            <consortium name="The Broad Institute Genomics Platform"/>
            <consortium name="The Broad Institute Genome Sequencing Center for Infectious Disease"/>
            <person name="Wu L."/>
            <person name="Ma J."/>
        </authorList>
    </citation>
    <scope>NUCLEOTIDE SEQUENCE [LARGE SCALE GENOMIC DNA]</scope>
    <source>
        <strain evidence="2">XZYJT-10</strain>
    </source>
</reference>
<evidence type="ECO:0000313" key="1">
    <source>
        <dbReference type="EMBL" id="MFC7273055.1"/>
    </source>
</evidence>
<gene>
    <name evidence="1" type="ORF">ACFQS1_03585</name>
</gene>
<organism evidence="1 2">
    <name type="scientific">Paractinoplanes rhizophilus</name>
    <dbReference type="NCBI Taxonomy" id="1416877"/>
    <lineage>
        <taxon>Bacteria</taxon>
        <taxon>Bacillati</taxon>
        <taxon>Actinomycetota</taxon>
        <taxon>Actinomycetes</taxon>
        <taxon>Micromonosporales</taxon>
        <taxon>Micromonosporaceae</taxon>
        <taxon>Paractinoplanes</taxon>
    </lineage>
</organism>